<evidence type="ECO:0000313" key="8">
    <source>
        <dbReference type="EMBL" id="CAF1503195.1"/>
    </source>
</evidence>
<dbReference type="SMART" id="SM00028">
    <property type="entry name" value="TPR"/>
    <property type="match status" value="3"/>
</dbReference>
<dbReference type="EMBL" id="CAJNOH010001489">
    <property type="protein sequence ID" value="CAF1222941.1"/>
    <property type="molecule type" value="Genomic_DNA"/>
</dbReference>
<dbReference type="EMBL" id="CAJNOT010001564">
    <property type="protein sequence ID" value="CAF1218402.1"/>
    <property type="molecule type" value="Genomic_DNA"/>
</dbReference>
<evidence type="ECO:0008006" key="13">
    <source>
        <dbReference type="Google" id="ProtNLM"/>
    </source>
</evidence>
<dbReference type="PROSITE" id="PS50005">
    <property type="entry name" value="TPR"/>
    <property type="match status" value="1"/>
</dbReference>
<keyword evidence="2 3" id="KW-0802">TPR repeat</keyword>
<dbReference type="Proteomes" id="UP000663874">
    <property type="component" value="Unassembled WGS sequence"/>
</dbReference>
<dbReference type="PANTHER" id="PTHR45641:SF19">
    <property type="entry name" value="NEPHROCYSTIN-3"/>
    <property type="match status" value="1"/>
</dbReference>
<dbReference type="Gene3D" id="1.25.40.10">
    <property type="entry name" value="Tetratricopeptide repeat domain"/>
    <property type="match status" value="1"/>
</dbReference>
<evidence type="ECO:0000256" key="2">
    <source>
        <dbReference type="ARBA" id="ARBA00022803"/>
    </source>
</evidence>
<dbReference type="AlphaFoldDB" id="A0A815TFT9"/>
<dbReference type="PROSITE" id="PS50293">
    <property type="entry name" value="TPR_REGION"/>
    <property type="match status" value="1"/>
</dbReference>
<evidence type="ECO:0000256" key="1">
    <source>
        <dbReference type="ARBA" id="ARBA00022737"/>
    </source>
</evidence>
<dbReference type="Proteomes" id="UP000663882">
    <property type="component" value="Unassembled WGS sequence"/>
</dbReference>
<dbReference type="Proteomes" id="UP000663889">
    <property type="component" value="Unassembled WGS sequence"/>
</dbReference>
<dbReference type="EMBL" id="CAJOBE010002887">
    <property type="protein sequence ID" value="CAF3849107.1"/>
    <property type="molecule type" value="Genomic_DNA"/>
</dbReference>
<evidence type="ECO:0000313" key="11">
    <source>
        <dbReference type="EMBL" id="CAF4105140.1"/>
    </source>
</evidence>
<evidence type="ECO:0000313" key="10">
    <source>
        <dbReference type="EMBL" id="CAF3982207.1"/>
    </source>
</evidence>
<dbReference type="EMBL" id="CAJNOU010001926">
    <property type="protein sequence ID" value="CAF1270146.1"/>
    <property type="molecule type" value="Genomic_DNA"/>
</dbReference>
<dbReference type="Proteomes" id="UP000663836">
    <property type="component" value="Unassembled WGS sequence"/>
</dbReference>
<dbReference type="EMBL" id="CAJOBD010004137">
    <property type="protein sequence ID" value="CAF3982207.1"/>
    <property type="molecule type" value="Genomic_DNA"/>
</dbReference>
<name>A0A815TFT9_9BILA</name>
<dbReference type="Proteomes" id="UP000663854">
    <property type="component" value="Unassembled WGS sequence"/>
</dbReference>
<protein>
    <recommendedName>
        <fullName evidence="13">Tetratricopeptide repeat protein</fullName>
    </recommendedName>
</protein>
<dbReference type="Proteomes" id="UP000663823">
    <property type="component" value="Unassembled WGS sequence"/>
</dbReference>
<comment type="caution">
    <text evidence="8">The sequence shown here is derived from an EMBL/GenBank/DDBJ whole genome shotgun (WGS) entry which is preliminary data.</text>
</comment>
<dbReference type="EMBL" id="CAJNOL010002467">
    <property type="protein sequence ID" value="CAF1503195.1"/>
    <property type="molecule type" value="Genomic_DNA"/>
</dbReference>
<sequence>MNNQYSNEETNLISLANILRDAGRLDEAEKYYYRLLEQPSDDHLDRAACYRGLGDVANDKDNYDKSLEFHKISLEIMTQSLKADDYCLAYIYNSIGNVYIKKGDYQQALKEYKMA</sequence>
<dbReference type="Pfam" id="PF13176">
    <property type="entry name" value="TPR_7"/>
    <property type="match status" value="1"/>
</dbReference>
<evidence type="ECO:0000256" key="3">
    <source>
        <dbReference type="PROSITE-ProRule" id="PRU00339"/>
    </source>
</evidence>
<evidence type="ECO:0000313" key="6">
    <source>
        <dbReference type="EMBL" id="CAF1222941.1"/>
    </source>
</evidence>
<dbReference type="Proteomes" id="UP000663864">
    <property type="component" value="Unassembled WGS sequence"/>
</dbReference>
<organism evidence="8 12">
    <name type="scientific">Rotaria sordida</name>
    <dbReference type="NCBI Taxonomy" id="392033"/>
    <lineage>
        <taxon>Eukaryota</taxon>
        <taxon>Metazoa</taxon>
        <taxon>Spiralia</taxon>
        <taxon>Gnathifera</taxon>
        <taxon>Rotifera</taxon>
        <taxon>Eurotatoria</taxon>
        <taxon>Bdelloidea</taxon>
        <taxon>Philodinida</taxon>
        <taxon>Philodinidae</taxon>
        <taxon>Rotaria</taxon>
    </lineage>
</organism>
<evidence type="ECO:0000313" key="9">
    <source>
        <dbReference type="EMBL" id="CAF3849107.1"/>
    </source>
</evidence>
<evidence type="ECO:0000313" key="7">
    <source>
        <dbReference type="EMBL" id="CAF1270146.1"/>
    </source>
</evidence>
<accession>A0A815TFT9</accession>
<dbReference type="OrthoDB" id="5986190at2759"/>
<evidence type="ECO:0000313" key="12">
    <source>
        <dbReference type="Proteomes" id="UP000663870"/>
    </source>
</evidence>
<dbReference type="Proteomes" id="UP000663870">
    <property type="component" value="Unassembled WGS sequence"/>
</dbReference>
<dbReference type="EMBL" id="CAJNOO010001735">
    <property type="protein sequence ID" value="CAF1192580.1"/>
    <property type="molecule type" value="Genomic_DNA"/>
</dbReference>
<dbReference type="EMBL" id="CAJOAX010012054">
    <property type="protein sequence ID" value="CAF4105140.1"/>
    <property type="molecule type" value="Genomic_DNA"/>
</dbReference>
<dbReference type="PANTHER" id="PTHR45641">
    <property type="entry name" value="TETRATRICOPEPTIDE REPEAT PROTEIN (AFU_ORTHOLOGUE AFUA_6G03870)"/>
    <property type="match status" value="1"/>
</dbReference>
<evidence type="ECO:0000313" key="5">
    <source>
        <dbReference type="EMBL" id="CAF1218402.1"/>
    </source>
</evidence>
<dbReference type="Pfam" id="PF13424">
    <property type="entry name" value="TPR_12"/>
    <property type="match status" value="1"/>
</dbReference>
<gene>
    <name evidence="9" type="ORF">FNK824_LOCUS17826</name>
    <name evidence="10" type="ORF">JBS370_LOCUS25244</name>
    <name evidence="8" type="ORF">JXQ802_LOCUS40546</name>
    <name evidence="11" type="ORF">OTI717_LOCUS34288</name>
    <name evidence="6" type="ORF">PYM288_LOCUS25970</name>
    <name evidence="4" type="ORF">RFH988_LOCUS24141</name>
    <name evidence="7" type="ORF">SEV965_LOCUS24705</name>
    <name evidence="5" type="ORF">ZHD862_LOCUS23741</name>
</gene>
<proteinExistence type="predicted"/>
<evidence type="ECO:0000313" key="4">
    <source>
        <dbReference type="EMBL" id="CAF1192580.1"/>
    </source>
</evidence>
<dbReference type="InterPro" id="IPR011990">
    <property type="entry name" value="TPR-like_helical_dom_sf"/>
</dbReference>
<feature type="repeat" description="TPR" evidence="3">
    <location>
        <begin position="89"/>
        <end position="115"/>
    </location>
</feature>
<dbReference type="InterPro" id="IPR019734">
    <property type="entry name" value="TPR_rpt"/>
</dbReference>
<dbReference type="SUPFAM" id="SSF48452">
    <property type="entry name" value="TPR-like"/>
    <property type="match status" value="1"/>
</dbReference>
<keyword evidence="12" id="KW-1185">Reference proteome</keyword>
<reference evidence="8" key="1">
    <citation type="submission" date="2021-02" db="EMBL/GenBank/DDBJ databases">
        <authorList>
            <person name="Nowell W R."/>
        </authorList>
    </citation>
    <scope>NUCLEOTIDE SEQUENCE</scope>
</reference>
<keyword evidence="1" id="KW-0677">Repeat</keyword>